<reference evidence="3" key="1">
    <citation type="submission" date="2016-04" db="EMBL/GenBank/DDBJ databases">
        <title>Fast-growing isolate from the root nodules of Vavilovia formosa.</title>
        <authorList>
            <person name="Kimeklis A."/>
            <person name="Safronova V."/>
            <person name="Belimov A."/>
            <person name="Andronov E."/>
        </authorList>
    </citation>
    <scope>NUCLEOTIDE SEQUENCE [LARGE SCALE GENOMIC DNA]</scope>
    <source>
        <strain evidence="3">Vaf-46</strain>
    </source>
</reference>
<evidence type="ECO:0008006" key="6">
    <source>
        <dbReference type="Google" id="ProtNLM"/>
    </source>
</evidence>
<dbReference type="EMBL" id="CP018231">
    <property type="protein sequence ID" value="API56771.1"/>
    <property type="molecule type" value="Genomic_DNA"/>
</dbReference>
<organism evidence="3">
    <name type="scientific">Rhizobium leguminosarum</name>
    <dbReference type="NCBI Taxonomy" id="384"/>
    <lineage>
        <taxon>Bacteria</taxon>
        <taxon>Pseudomonadati</taxon>
        <taxon>Pseudomonadota</taxon>
        <taxon>Alphaproteobacteria</taxon>
        <taxon>Hyphomicrobiales</taxon>
        <taxon>Rhizobiaceae</taxon>
        <taxon>Rhizobium/Agrobacterium group</taxon>
        <taxon>Rhizobium</taxon>
    </lineage>
</organism>
<reference evidence="2 5" key="3">
    <citation type="submission" date="2016-11" db="EMBL/GenBank/DDBJ databases">
        <title>Rhizobium leguminosarum bv. viciae strain Vaf12 isolated from Vavilovia formosa root nodules from Russia, Dagestan.</title>
        <authorList>
            <person name="Kimeklis A."/>
        </authorList>
    </citation>
    <scope>NUCLEOTIDE SEQUENCE [LARGE SCALE GENOMIC DNA]</scope>
    <source>
        <strain evidence="2 5">Vaf-108</strain>
        <plasmid evidence="5">Plasmid unnamed3 sequence</plasmid>
        <plasmid evidence="2">unnamed3</plasmid>
    </source>
</reference>
<evidence type="ECO:0000313" key="5">
    <source>
        <dbReference type="Proteomes" id="UP000183050"/>
    </source>
</evidence>
<protein>
    <recommendedName>
        <fullName evidence="6">Protein rhiA</fullName>
    </recommendedName>
</protein>
<evidence type="ECO:0000313" key="4">
    <source>
        <dbReference type="Proteomes" id="UP000092691"/>
    </source>
</evidence>
<dbReference type="OrthoDB" id="2661796at2"/>
<keyword evidence="1" id="KW-0614">Plasmid</keyword>
<dbReference type="AlphaFoldDB" id="A0A179C1F1"/>
<sequence>MTNYSLTCLNNSQLHGSFAVFQKAPPMTVPGNVFSLAWFTRPAAPGSSVKFTWSLDYSFVWSETGLLQPGINFSATQVISADPNGQNLVQLTQDNWGATTFANPTVSGALGSLTIQQLSNVVPSRTSVGIGMAGSGTFAVQAAPNMTAVFTPHPNYWVMFGNFETGDVIDIEDVTGAVEVTYGGALTSRTAALGLDNLITVS</sequence>
<reference evidence="1 4" key="2">
    <citation type="submission" date="2016-06" db="EMBL/GenBank/DDBJ databases">
        <title>Microsymbionts genomes from the relict species Vavilovia formosa.</title>
        <authorList>
            <person name="Chirak E."/>
            <person name="Kimeklis A."/>
            <person name="Andronov E."/>
        </authorList>
    </citation>
    <scope>NUCLEOTIDE SEQUENCE [LARGE SCALE GENOMIC DNA]</scope>
    <source>
        <strain evidence="1 4">Vaf10</strain>
        <plasmid evidence="4">Plasmid unnamed4</plasmid>
        <plasmid evidence="1">unnamed4</plasmid>
    </source>
</reference>
<proteinExistence type="predicted"/>
<evidence type="ECO:0000313" key="2">
    <source>
        <dbReference type="EMBL" id="API56771.1"/>
    </source>
</evidence>
<geneLocation type="plasmid" evidence="1 4">
    <name>unnamed4</name>
</geneLocation>
<accession>A0A179C1F1</accession>
<dbReference type="Proteomes" id="UP000092691">
    <property type="component" value="Plasmid unnamed4"/>
</dbReference>
<name>A0A179C1F1_RHILE</name>
<dbReference type="RefSeq" id="WP_064244975.1">
    <property type="nucleotide sequence ID" value="NZ_CP016292.1"/>
</dbReference>
<gene>
    <name evidence="3" type="ORF">A4U53_36470</name>
    <name evidence="1" type="ORF">BA011_36960</name>
    <name evidence="2" type="ORF">BMW22_35725</name>
</gene>
<geneLocation type="plasmid" evidence="5">
    <name>unnamed3 sequence</name>
</geneLocation>
<geneLocation type="plasmid" evidence="2">
    <name>unnamed3</name>
</geneLocation>
<dbReference type="Proteomes" id="UP000183050">
    <property type="component" value="Plasmid unnamed3"/>
</dbReference>
<dbReference type="EMBL" id="CP016292">
    <property type="protein sequence ID" value="ANP91672.1"/>
    <property type="molecule type" value="Genomic_DNA"/>
</dbReference>
<evidence type="ECO:0000313" key="3">
    <source>
        <dbReference type="EMBL" id="OAP97612.1"/>
    </source>
</evidence>
<dbReference type="EMBL" id="LWBS01000004">
    <property type="protein sequence ID" value="OAP97612.1"/>
    <property type="molecule type" value="Genomic_DNA"/>
</dbReference>
<evidence type="ECO:0000313" key="1">
    <source>
        <dbReference type="EMBL" id="ANP91672.1"/>
    </source>
</evidence>